<dbReference type="InterPro" id="IPR001017">
    <property type="entry name" value="DH_E1"/>
</dbReference>
<protein>
    <submittedName>
        <fullName evidence="6">Pyruvate dehydrogenase (Lipoamide) E1 component alpha chain</fullName>
    </submittedName>
</protein>
<evidence type="ECO:0000256" key="3">
    <source>
        <dbReference type="ARBA" id="ARBA00023052"/>
    </source>
</evidence>
<feature type="region of interest" description="Disordered" evidence="4">
    <location>
        <begin position="291"/>
        <end position="328"/>
    </location>
</feature>
<proteinExistence type="predicted"/>
<keyword evidence="6" id="KW-0670">Pyruvate</keyword>
<reference evidence="6 7" key="1">
    <citation type="journal article" date="2015" name="Nature">
        <title>rRNA introns, odd ribosomes, and small enigmatic genomes across a large radiation of phyla.</title>
        <authorList>
            <person name="Brown C.T."/>
            <person name="Hug L.A."/>
            <person name="Thomas B.C."/>
            <person name="Sharon I."/>
            <person name="Castelle C.J."/>
            <person name="Singh A."/>
            <person name="Wilkins M.J."/>
            <person name="Williams K.H."/>
            <person name="Banfield J.F."/>
        </authorList>
    </citation>
    <scope>NUCLEOTIDE SEQUENCE [LARGE SCALE GENOMIC DNA]</scope>
</reference>
<dbReference type="Proteomes" id="UP000034644">
    <property type="component" value="Unassembled WGS sequence"/>
</dbReference>
<comment type="cofactor">
    <cofactor evidence="1">
        <name>thiamine diphosphate</name>
        <dbReference type="ChEBI" id="CHEBI:58937"/>
    </cofactor>
</comment>
<dbReference type="PATRIC" id="fig|1618614.3.peg.361"/>
<dbReference type="Pfam" id="PF00676">
    <property type="entry name" value="E1_dh"/>
    <property type="match status" value="1"/>
</dbReference>
<dbReference type="GO" id="GO:0004739">
    <property type="term" value="F:pyruvate dehydrogenase (acetyl-transferring) activity"/>
    <property type="evidence" value="ECO:0007669"/>
    <property type="project" value="TreeGrafter"/>
</dbReference>
<evidence type="ECO:0000259" key="5">
    <source>
        <dbReference type="Pfam" id="PF00676"/>
    </source>
</evidence>
<keyword evidence="3" id="KW-0786">Thiamine pyrophosphate</keyword>
<dbReference type="SUPFAM" id="SSF52518">
    <property type="entry name" value="Thiamin diphosphate-binding fold (THDP-binding)"/>
    <property type="match status" value="1"/>
</dbReference>
<evidence type="ECO:0000256" key="1">
    <source>
        <dbReference type="ARBA" id="ARBA00001964"/>
    </source>
</evidence>
<dbReference type="CDD" id="cd02000">
    <property type="entry name" value="TPP_E1_PDC_ADC_BCADC"/>
    <property type="match status" value="1"/>
</dbReference>
<feature type="domain" description="Dehydrogenase E1 component" evidence="5">
    <location>
        <begin position="16"/>
        <end position="317"/>
    </location>
</feature>
<dbReference type="EMBL" id="LCLO01000027">
    <property type="protein sequence ID" value="KKU17694.1"/>
    <property type="molecule type" value="Genomic_DNA"/>
</dbReference>
<dbReference type="InterPro" id="IPR029061">
    <property type="entry name" value="THDP-binding"/>
</dbReference>
<dbReference type="GO" id="GO:0006086">
    <property type="term" value="P:pyruvate decarboxylation to acetyl-CoA"/>
    <property type="evidence" value="ECO:0007669"/>
    <property type="project" value="TreeGrafter"/>
</dbReference>
<comment type="caution">
    <text evidence="6">The sequence shown here is derived from an EMBL/GenBank/DDBJ whole genome shotgun (WGS) entry which is preliminary data.</text>
</comment>
<dbReference type="PANTHER" id="PTHR11516:SF41">
    <property type="entry name" value="3-METHYL-2-OXOBUTANOATE DEHYDROGENASE SUBUNIT ALPHA"/>
    <property type="match status" value="1"/>
</dbReference>
<evidence type="ECO:0000256" key="4">
    <source>
        <dbReference type="SAM" id="MobiDB-lite"/>
    </source>
</evidence>
<dbReference type="InterPro" id="IPR050642">
    <property type="entry name" value="PDH_E1_Alpha_Subunit"/>
</dbReference>
<evidence type="ECO:0000313" key="6">
    <source>
        <dbReference type="EMBL" id="KKU17694.1"/>
    </source>
</evidence>
<dbReference type="Gene3D" id="3.40.50.970">
    <property type="match status" value="1"/>
</dbReference>
<sequence length="328" mass="36637">MLNNGVYLDLYYWLVLTRRAEEKLREVYRSQKDEKLIFGNIYLSTLQEAIAVGAACAVRPTDWISHTHRELGALLVRGRCDLEKIFANYLAKQTGYTRGRDSGLNFGNMENRVILKHPFMAVNLLVAAGVAWEIKNQKRGEIVLAFLGDGATSEGFTHEAMNAAGLWKLPIVFVCNNNQLAISTPFEKQVAGGNIANRAAAYGFKSARVDGTDVLKVHKAVLMAADLARAGDGPVLVECVGFRLSGHAEHDAADYIPKEIWDEWKKPEHDPIVKFQRYLIGNRLANETDLRERERMADEEITSAWEKAKSQPFPAPESSLDDLFKGGE</sequence>
<evidence type="ECO:0000313" key="7">
    <source>
        <dbReference type="Proteomes" id="UP000034644"/>
    </source>
</evidence>
<keyword evidence="2" id="KW-0560">Oxidoreductase</keyword>
<accession>A0A0G1NAY0</accession>
<dbReference type="AlphaFoldDB" id="A0A0G1NAY0"/>
<dbReference type="PANTHER" id="PTHR11516">
    <property type="entry name" value="PYRUVATE DEHYDROGENASE E1 COMPONENT, ALPHA SUBUNIT BACTERIAL AND ORGANELLAR"/>
    <property type="match status" value="1"/>
</dbReference>
<evidence type="ECO:0000256" key="2">
    <source>
        <dbReference type="ARBA" id="ARBA00023002"/>
    </source>
</evidence>
<name>A0A0G1NAY0_9BACT</name>
<gene>
    <name evidence="6" type="ORF">UX27_C0027G0004</name>
</gene>
<organism evidence="6 7">
    <name type="scientific">Candidatus Azambacteria bacterium GW2011_GWA2_45_90</name>
    <dbReference type="NCBI Taxonomy" id="1618614"/>
    <lineage>
        <taxon>Bacteria</taxon>
        <taxon>Candidatus Azamiibacteriota</taxon>
    </lineage>
</organism>